<proteinExistence type="predicted"/>
<dbReference type="InterPro" id="IPR045111">
    <property type="entry name" value="Vps41/Vps8"/>
</dbReference>
<dbReference type="PANTHER" id="PTHR12616:SF8">
    <property type="entry name" value="VACUOLAR PROTEIN SORTING-ASSOCIATED PROTEIN 8 HOMOLOG"/>
    <property type="match status" value="1"/>
</dbReference>
<dbReference type="PROSITE" id="PS51257">
    <property type="entry name" value="PROKAR_LIPOPROTEIN"/>
    <property type="match status" value="1"/>
</dbReference>
<dbReference type="GO" id="GO:0006623">
    <property type="term" value="P:protein targeting to vacuole"/>
    <property type="evidence" value="ECO:0007669"/>
    <property type="project" value="InterPro"/>
</dbReference>
<organism evidence="1 2">
    <name type="scientific">Heracleum sosnowskyi</name>
    <dbReference type="NCBI Taxonomy" id="360622"/>
    <lineage>
        <taxon>Eukaryota</taxon>
        <taxon>Viridiplantae</taxon>
        <taxon>Streptophyta</taxon>
        <taxon>Embryophyta</taxon>
        <taxon>Tracheophyta</taxon>
        <taxon>Spermatophyta</taxon>
        <taxon>Magnoliopsida</taxon>
        <taxon>eudicotyledons</taxon>
        <taxon>Gunneridae</taxon>
        <taxon>Pentapetalae</taxon>
        <taxon>asterids</taxon>
        <taxon>campanulids</taxon>
        <taxon>Apiales</taxon>
        <taxon>Apiaceae</taxon>
        <taxon>Apioideae</taxon>
        <taxon>apioid superclade</taxon>
        <taxon>Tordylieae</taxon>
        <taxon>Tordyliinae</taxon>
        <taxon>Heracleum</taxon>
    </lineage>
</organism>
<name>A0AAD8JH46_9APIA</name>
<dbReference type="GO" id="GO:0030897">
    <property type="term" value="C:HOPS complex"/>
    <property type="evidence" value="ECO:0007669"/>
    <property type="project" value="TreeGrafter"/>
</dbReference>
<reference evidence="1" key="1">
    <citation type="submission" date="2023-02" db="EMBL/GenBank/DDBJ databases">
        <title>Genome of toxic invasive species Heracleum sosnowskyi carries increased number of genes despite the absence of recent whole-genome duplications.</title>
        <authorList>
            <person name="Schelkunov M."/>
            <person name="Shtratnikova V."/>
            <person name="Makarenko M."/>
            <person name="Klepikova A."/>
            <person name="Omelchenko D."/>
            <person name="Novikova G."/>
            <person name="Obukhova E."/>
            <person name="Bogdanov V."/>
            <person name="Penin A."/>
            <person name="Logacheva M."/>
        </authorList>
    </citation>
    <scope>NUCLEOTIDE SEQUENCE</scope>
    <source>
        <strain evidence="1">Hsosn_3</strain>
        <tissue evidence="1">Leaf</tissue>
    </source>
</reference>
<accession>A0AAD8JH46</accession>
<dbReference type="EMBL" id="JAUIZM010000001">
    <property type="protein sequence ID" value="KAK1404332.1"/>
    <property type="molecule type" value="Genomic_DNA"/>
</dbReference>
<dbReference type="GO" id="GO:0005770">
    <property type="term" value="C:late endosome"/>
    <property type="evidence" value="ECO:0007669"/>
    <property type="project" value="TreeGrafter"/>
</dbReference>
<evidence type="ECO:0000313" key="2">
    <source>
        <dbReference type="Proteomes" id="UP001237642"/>
    </source>
</evidence>
<dbReference type="GO" id="GO:0034058">
    <property type="term" value="P:endosomal vesicle fusion"/>
    <property type="evidence" value="ECO:0007669"/>
    <property type="project" value="TreeGrafter"/>
</dbReference>
<keyword evidence="2" id="KW-1185">Reference proteome</keyword>
<dbReference type="AlphaFoldDB" id="A0AAD8JH46"/>
<comment type="caution">
    <text evidence="1">The sequence shown here is derived from an EMBL/GenBank/DDBJ whole genome shotgun (WGS) entry which is preliminary data.</text>
</comment>
<reference evidence="1" key="2">
    <citation type="submission" date="2023-05" db="EMBL/GenBank/DDBJ databases">
        <authorList>
            <person name="Schelkunov M.I."/>
        </authorList>
    </citation>
    <scope>NUCLEOTIDE SEQUENCE</scope>
    <source>
        <strain evidence="1">Hsosn_3</strain>
        <tissue evidence="1">Leaf</tissue>
    </source>
</reference>
<dbReference type="PANTHER" id="PTHR12616">
    <property type="entry name" value="VACUOLAR PROTEIN SORTING VPS41"/>
    <property type="match status" value="1"/>
</dbReference>
<protein>
    <submittedName>
        <fullName evidence="1">Uncharacterized protein</fullName>
    </submittedName>
</protein>
<gene>
    <name evidence="1" type="ORF">POM88_003937</name>
</gene>
<sequence length="227" mass="25863">MVTRPRYGGCINSHLAQSCCLFWVEHCLRLCQKYGIVDATAFLLERVGDAGTALSLTLSVLDDKFRMLDITVQGLLSASSMKSFNTVLQKKEVNDILDIVHTCIGLCQRNSPRMDFDESESLWFRLLDSFCEPLIDSYSTRINSEGKFNTESLARSLDREENNSVHRIRWKLSRFQKGANILRKLFSLFIKAIVEGMIGYVRLPTIMMKLLSDNGSQEFGDFKLTIL</sequence>
<dbReference type="Proteomes" id="UP001237642">
    <property type="component" value="Unassembled WGS sequence"/>
</dbReference>
<evidence type="ECO:0000313" key="1">
    <source>
        <dbReference type="EMBL" id="KAK1404332.1"/>
    </source>
</evidence>